<comment type="caution">
    <text evidence="1">The sequence shown here is derived from an EMBL/GenBank/DDBJ whole genome shotgun (WGS) entry which is preliminary data.</text>
</comment>
<proteinExistence type="predicted"/>
<keyword evidence="2" id="KW-1185">Reference proteome</keyword>
<name>A0A4V3SDZ9_OPIFE</name>
<protein>
    <submittedName>
        <fullName evidence="1">Uncharacterized protein</fullName>
    </submittedName>
</protein>
<dbReference type="STRING" id="147828.A0A4V3SDZ9"/>
<reference evidence="1 2" key="1">
    <citation type="journal article" date="2019" name="BMC Genomics">
        <title>New insights from Opisthorchis felineus genome: update on genomics of the epidemiologically important liver flukes.</title>
        <authorList>
            <person name="Ershov N.I."/>
            <person name="Mordvinov V.A."/>
            <person name="Prokhortchouk E.B."/>
            <person name="Pakharukova M.Y."/>
            <person name="Gunbin K.V."/>
            <person name="Ustyantsev K."/>
            <person name="Genaev M.A."/>
            <person name="Blinov A.G."/>
            <person name="Mazur A."/>
            <person name="Boulygina E."/>
            <person name="Tsygankova S."/>
            <person name="Khrameeva E."/>
            <person name="Chekanov N."/>
            <person name="Fan G."/>
            <person name="Xiao A."/>
            <person name="Zhang H."/>
            <person name="Xu X."/>
            <person name="Yang H."/>
            <person name="Solovyev V."/>
            <person name="Lee S.M."/>
            <person name="Liu X."/>
            <person name="Afonnikov D.A."/>
            <person name="Skryabin K.G."/>
        </authorList>
    </citation>
    <scope>NUCLEOTIDE SEQUENCE [LARGE SCALE GENOMIC DNA]</scope>
    <source>
        <strain evidence="1">AK-0245</strain>
        <tissue evidence="1">Whole organism</tissue>
    </source>
</reference>
<dbReference type="Proteomes" id="UP000308267">
    <property type="component" value="Unassembled WGS sequence"/>
</dbReference>
<dbReference type="EMBL" id="SJOL01007445">
    <property type="protein sequence ID" value="TGZ62594.1"/>
    <property type="molecule type" value="Genomic_DNA"/>
</dbReference>
<evidence type="ECO:0000313" key="2">
    <source>
        <dbReference type="Proteomes" id="UP000308267"/>
    </source>
</evidence>
<accession>A0A4V3SDZ9</accession>
<dbReference type="AlphaFoldDB" id="A0A4V3SDZ9"/>
<evidence type="ECO:0000313" key="1">
    <source>
        <dbReference type="EMBL" id="TGZ62594.1"/>
    </source>
</evidence>
<gene>
    <name evidence="1" type="ORF">CRM22_007356</name>
</gene>
<sequence length="107" mass="11722">MARIIANTPTHPLSHLSFPLSKTNPFIDSGECSPTSVLSQLNPFHHLQTLDLGGQISEESEVRVLEQIIPELPDLHYLAVSNLPSHLAGALKEACGQQCTIHLQHLQ</sequence>
<organism evidence="1 2">
    <name type="scientific">Opisthorchis felineus</name>
    <dbReference type="NCBI Taxonomy" id="147828"/>
    <lineage>
        <taxon>Eukaryota</taxon>
        <taxon>Metazoa</taxon>
        <taxon>Spiralia</taxon>
        <taxon>Lophotrochozoa</taxon>
        <taxon>Platyhelminthes</taxon>
        <taxon>Trematoda</taxon>
        <taxon>Digenea</taxon>
        <taxon>Opisthorchiida</taxon>
        <taxon>Opisthorchiata</taxon>
        <taxon>Opisthorchiidae</taxon>
        <taxon>Opisthorchis</taxon>
    </lineage>
</organism>